<dbReference type="SUPFAM" id="SSF100920">
    <property type="entry name" value="Heat shock protein 70kD (HSP70), peptide-binding domain"/>
    <property type="match status" value="1"/>
</dbReference>
<dbReference type="PRINTS" id="PR00301">
    <property type="entry name" value="HEATSHOCK70"/>
</dbReference>
<evidence type="ECO:0000313" key="5">
    <source>
        <dbReference type="EMBL" id="KAL3694579.1"/>
    </source>
</evidence>
<feature type="region of interest" description="Disordered" evidence="4">
    <location>
        <begin position="51"/>
        <end position="85"/>
    </location>
</feature>
<dbReference type="InterPro" id="IPR043129">
    <property type="entry name" value="ATPase_NBD"/>
</dbReference>
<dbReference type="GO" id="GO:0005524">
    <property type="term" value="F:ATP binding"/>
    <property type="evidence" value="ECO:0007669"/>
    <property type="project" value="UniProtKB-KW"/>
</dbReference>
<dbReference type="InterPro" id="IPR013126">
    <property type="entry name" value="Hsp_70_fam"/>
</dbReference>
<dbReference type="InterPro" id="IPR029047">
    <property type="entry name" value="HSP70_peptide-bd_sf"/>
</dbReference>
<dbReference type="PROSITE" id="PS01036">
    <property type="entry name" value="HSP70_3"/>
    <property type="match status" value="1"/>
</dbReference>
<proteinExistence type="inferred from homology"/>
<keyword evidence="1 3" id="KW-0547">Nucleotide-binding</keyword>
<name>A0ABD3HZ10_9MARC</name>
<sequence>MISSCSAAFLPFNSRRVYVLPRFLGAGRGNCCWAKNGSRHILERASEQVRSGASGYSNHPAGDKGLRKSSGGILWRNTSKDKKGEDESYLPLGIDLGTTYTCLGIYKNEWVDIIPNEEGSRKTPSWIAFRDTERVIGDAARDQAPMNATNTVYDLKRILGRRFSDPSLQGYTYLWPFRVSPGPREQPIITVRYHGEERHFAAEEISAMLLAKLKEIAESFLQHPVTECVVTVPANFTLSQRQATANAGLSAGLNVLRVVNEPTAAALAYFLHKESVTREYKYEERKVLIYDLGGGTLSVAVIFFNEGVLEVRAMDGDSHLGGVDFDRRLVSHFANEFKKKHNIDITKNLRALRKLEIACERVKRSLSMSARTTIDIDALCDGIDFYCAITRVEFEDLNNDLFERCLVPVHKCLKQANLTPHSVTDIVLVGGSTRIPRVQQLLQELFGGKELSKNVNADEAVAFGAAIYAAILRNTESSLRDILPLEVAANSIGIETCGGLMTAVVEKGCPIPTKKQVEFTTYPNYQTTVLLNMYEGEEPRAADNSLIAVYELMNLPPAPPDGLKVVVIVEIDCSEHVQVHAELPTGQSLECLVRSPTTPLYPPSMAHL</sequence>
<dbReference type="EMBL" id="JBJQOH010000003">
    <property type="protein sequence ID" value="KAL3694579.1"/>
    <property type="molecule type" value="Genomic_DNA"/>
</dbReference>
<dbReference type="PANTHER" id="PTHR19375">
    <property type="entry name" value="HEAT SHOCK PROTEIN 70KDA"/>
    <property type="match status" value="1"/>
</dbReference>
<dbReference type="Gene3D" id="3.90.640.10">
    <property type="entry name" value="Actin, Chain A, domain 4"/>
    <property type="match status" value="1"/>
</dbReference>
<comment type="similarity">
    <text evidence="3">Belongs to the heat shock protein 70 family.</text>
</comment>
<dbReference type="Gene3D" id="2.60.34.10">
    <property type="entry name" value="Substrate Binding Domain Of DNAk, Chain A, domain 1"/>
    <property type="match status" value="1"/>
</dbReference>
<dbReference type="FunFam" id="3.90.640.10:FF:000002">
    <property type="entry name" value="Heat shock 70 kDa"/>
    <property type="match status" value="1"/>
</dbReference>
<keyword evidence="6" id="KW-1185">Reference proteome</keyword>
<gene>
    <name evidence="5" type="ORF">R1sor_008230</name>
</gene>
<dbReference type="FunFam" id="3.30.30.30:FF:000001">
    <property type="entry name" value="heat shock 70 kDa protein-like"/>
    <property type="match status" value="1"/>
</dbReference>
<protein>
    <submittedName>
        <fullName evidence="5">Uncharacterized protein</fullName>
    </submittedName>
</protein>
<dbReference type="InterPro" id="IPR018181">
    <property type="entry name" value="Heat_shock_70_CS"/>
</dbReference>
<dbReference type="SUPFAM" id="SSF53067">
    <property type="entry name" value="Actin-like ATPase domain"/>
    <property type="match status" value="2"/>
</dbReference>
<dbReference type="Gene3D" id="3.30.30.30">
    <property type="match status" value="1"/>
</dbReference>
<evidence type="ECO:0000256" key="4">
    <source>
        <dbReference type="SAM" id="MobiDB-lite"/>
    </source>
</evidence>
<dbReference type="Pfam" id="PF00012">
    <property type="entry name" value="HSP70"/>
    <property type="match status" value="1"/>
</dbReference>
<dbReference type="Proteomes" id="UP001633002">
    <property type="component" value="Unassembled WGS sequence"/>
</dbReference>
<organism evidence="5 6">
    <name type="scientific">Riccia sorocarpa</name>
    <dbReference type="NCBI Taxonomy" id="122646"/>
    <lineage>
        <taxon>Eukaryota</taxon>
        <taxon>Viridiplantae</taxon>
        <taxon>Streptophyta</taxon>
        <taxon>Embryophyta</taxon>
        <taxon>Marchantiophyta</taxon>
        <taxon>Marchantiopsida</taxon>
        <taxon>Marchantiidae</taxon>
        <taxon>Marchantiales</taxon>
        <taxon>Ricciaceae</taxon>
        <taxon>Riccia</taxon>
    </lineage>
</organism>
<evidence type="ECO:0000313" key="6">
    <source>
        <dbReference type="Proteomes" id="UP001633002"/>
    </source>
</evidence>
<dbReference type="CDD" id="cd24028">
    <property type="entry name" value="ASKHA_NBD_HSP70_HSPA1-like"/>
    <property type="match status" value="1"/>
</dbReference>
<dbReference type="Gene3D" id="3.30.420.40">
    <property type="match status" value="2"/>
</dbReference>
<evidence type="ECO:0000256" key="2">
    <source>
        <dbReference type="ARBA" id="ARBA00022840"/>
    </source>
</evidence>
<evidence type="ECO:0000256" key="3">
    <source>
        <dbReference type="RuleBase" id="RU003322"/>
    </source>
</evidence>
<comment type="caution">
    <text evidence="5">The sequence shown here is derived from an EMBL/GenBank/DDBJ whole genome shotgun (WGS) entry which is preliminary data.</text>
</comment>
<keyword evidence="2 3" id="KW-0067">ATP-binding</keyword>
<evidence type="ECO:0000256" key="1">
    <source>
        <dbReference type="ARBA" id="ARBA00022741"/>
    </source>
</evidence>
<reference evidence="5 6" key="1">
    <citation type="submission" date="2024-09" db="EMBL/GenBank/DDBJ databases">
        <title>Chromosome-scale assembly of Riccia sorocarpa.</title>
        <authorList>
            <person name="Paukszto L."/>
        </authorList>
    </citation>
    <scope>NUCLEOTIDE SEQUENCE [LARGE SCALE GENOMIC DNA]</scope>
    <source>
        <strain evidence="5">LP-2024</strain>
        <tissue evidence="5">Aerial parts of the thallus</tissue>
    </source>
</reference>
<accession>A0ABD3HZ10</accession>
<dbReference type="AlphaFoldDB" id="A0ABD3HZ10"/>